<proteinExistence type="predicted"/>
<dbReference type="InParanoid" id="A0A0N1IBS1"/>
<feature type="compositionally biased region" description="Polar residues" evidence="1">
    <location>
        <begin position="41"/>
        <end position="51"/>
    </location>
</feature>
<evidence type="ECO:0000313" key="2">
    <source>
        <dbReference type="EMBL" id="KPJ18439.1"/>
    </source>
</evidence>
<organism evidence="2 3">
    <name type="scientific">Papilio machaon</name>
    <name type="common">Old World swallowtail butterfly</name>
    <dbReference type="NCBI Taxonomy" id="76193"/>
    <lineage>
        <taxon>Eukaryota</taxon>
        <taxon>Metazoa</taxon>
        <taxon>Ecdysozoa</taxon>
        <taxon>Arthropoda</taxon>
        <taxon>Hexapoda</taxon>
        <taxon>Insecta</taxon>
        <taxon>Pterygota</taxon>
        <taxon>Neoptera</taxon>
        <taxon>Endopterygota</taxon>
        <taxon>Lepidoptera</taxon>
        <taxon>Glossata</taxon>
        <taxon>Ditrysia</taxon>
        <taxon>Papilionoidea</taxon>
        <taxon>Papilionidae</taxon>
        <taxon>Papilioninae</taxon>
        <taxon>Papilio</taxon>
    </lineage>
</organism>
<sequence length="76" mass="8377">MASLAPGACPPRLRDMLKRGRTFHIKNSPAPNLRQLRQNDECPQSLTSPQQLEIRGDSTAERDADGGDAFSTCRPK</sequence>
<accession>A0A0N1IBS1</accession>
<dbReference type="Proteomes" id="UP000053240">
    <property type="component" value="Unassembled WGS sequence"/>
</dbReference>
<evidence type="ECO:0000313" key="3">
    <source>
        <dbReference type="Proteomes" id="UP000053240"/>
    </source>
</evidence>
<protein>
    <submittedName>
        <fullName evidence="2">Uncharacterized protein</fullName>
    </submittedName>
</protein>
<keyword evidence="3" id="KW-1185">Reference proteome</keyword>
<reference evidence="2 3" key="1">
    <citation type="journal article" date="2015" name="Nat. Commun.">
        <title>Outbred genome sequencing and CRISPR/Cas9 gene editing in butterflies.</title>
        <authorList>
            <person name="Li X."/>
            <person name="Fan D."/>
            <person name="Zhang W."/>
            <person name="Liu G."/>
            <person name="Zhang L."/>
            <person name="Zhao L."/>
            <person name="Fang X."/>
            <person name="Chen L."/>
            <person name="Dong Y."/>
            <person name="Chen Y."/>
            <person name="Ding Y."/>
            <person name="Zhao R."/>
            <person name="Feng M."/>
            <person name="Zhu Y."/>
            <person name="Feng Y."/>
            <person name="Jiang X."/>
            <person name="Zhu D."/>
            <person name="Xiang H."/>
            <person name="Feng X."/>
            <person name="Li S."/>
            <person name="Wang J."/>
            <person name="Zhang G."/>
            <person name="Kronforst M.R."/>
            <person name="Wang W."/>
        </authorList>
    </citation>
    <scope>NUCLEOTIDE SEQUENCE [LARGE SCALE GENOMIC DNA]</scope>
    <source>
        <strain evidence="2">Ya'a_city_454_Pm</strain>
        <tissue evidence="2">Whole body</tissue>
    </source>
</reference>
<name>A0A0N1IBS1_PAPMA</name>
<dbReference type="AlphaFoldDB" id="A0A0N1IBS1"/>
<dbReference type="EMBL" id="KQ460036">
    <property type="protein sequence ID" value="KPJ18439.1"/>
    <property type="molecule type" value="Genomic_DNA"/>
</dbReference>
<feature type="region of interest" description="Disordered" evidence="1">
    <location>
        <begin position="24"/>
        <end position="76"/>
    </location>
</feature>
<evidence type="ECO:0000256" key="1">
    <source>
        <dbReference type="SAM" id="MobiDB-lite"/>
    </source>
</evidence>
<feature type="compositionally biased region" description="Basic and acidic residues" evidence="1">
    <location>
        <begin position="54"/>
        <end position="65"/>
    </location>
</feature>
<gene>
    <name evidence="2" type="ORF">RR48_05618</name>
</gene>